<evidence type="ECO:0000313" key="2">
    <source>
        <dbReference type="EMBL" id="VAV87310.1"/>
    </source>
</evidence>
<dbReference type="EMBL" id="UOED01000024">
    <property type="protein sequence ID" value="VAV87310.1"/>
    <property type="molecule type" value="Genomic_DNA"/>
</dbReference>
<accession>A0A3B0R1P1</accession>
<proteinExistence type="predicted"/>
<feature type="domain" description="MnmE helical" evidence="1">
    <location>
        <begin position="1"/>
        <end position="32"/>
    </location>
</feature>
<reference evidence="2" key="1">
    <citation type="submission" date="2018-06" db="EMBL/GenBank/DDBJ databases">
        <authorList>
            <person name="Zhirakovskaya E."/>
        </authorList>
    </citation>
    <scope>NUCLEOTIDE SEQUENCE</scope>
</reference>
<dbReference type="Gene3D" id="1.20.120.430">
    <property type="entry name" value="tRNA modification GTPase MnmE domain 2"/>
    <property type="match status" value="1"/>
</dbReference>
<dbReference type="InterPro" id="IPR025867">
    <property type="entry name" value="MnmE_helical"/>
</dbReference>
<dbReference type="Pfam" id="PF12631">
    <property type="entry name" value="MnmE_helical"/>
    <property type="match status" value="1"/>
</dbReference>
<dbReference type="SUPFAM" id="SSF116878">
    <property type="entry name" value="TrmE connector domain"/>
    <property type="match status" value="1"/>
</dbReference>
<gene>
    <name evidence="2" type="ORF">MNBD_ALPHA02-2464</name>
</gene>
<name>A0A3B0R1P1_9ZZZZ</name>
<sequence>AEDLRMAARSLGSITGRVDVEDMLDVIFSEFCIGK</sequence>
<dbReference type="AlphaFoldDB" id="A0A3B0R1P1"/>
<evidence type="ECO:0000259" key="1">
    <source>
        <dbReference type="Pfam" id="PF12631"/>
    </source>
</evidence>
<feature type="non-terminal residue" evidence="2">
    <location>
        <position position="1"/>
    </location>
</feature>
<organism evidence="2">
    <name type="scientific">hydrothermal vent metagenome</name>
    <dbReference type="NCBI Taxonomy" id="652676"/>
    <lineage>
        <taxon>unclassified sequences</taxon>
        <taxon>metagenomes</taxon>
        <taxon>ecological metagenomes</taxon>
    </lineage>
</organism>
<protein>
    <submittedName>
        <fullName evidence="2">tRNA-5-carboxymethylaminomethyl-2-thiouridine(34) synthesis protein MnmE</fullName>
    </submittedName>
</protein>
<dbReference type="InterPro" id="IPR027368">
    <property type="entry name" value="MnmE_dom2"/>
</dbReference>